<feature type="domain" description="Alpha-D-phosphohexomutase alpha/beta/alpha" evidence="9">
    <location>
        <begin position="155"/>
        <end position="251"/>
    </location>
</feature>
<dbReference type="GO" id="GO:0000287">
    <property type="term" value="F:magnesium ion binding"/>
    <property type="evidence" value="ECO:0007669"/>
    <property type="project" value="InterPro"/>
</dbReference>
<evidence type="ECO:0000259" key="7">
    <source>
        <dbReference type="Pfam" id="PF00408"/>
    </source>
</evidence>
<evidence type="ECO:0000259" key="8">
    <source>
        <dbReference type="Pfam" id="PF02878"/>
    </source>
</evidence>
<dbReference type="PROSITE" id="PS00710">
    <property type="entry name" value="PGM_PMM"/>
    <property type="match status" value="1"/>
</dbReference>
<feature type="domain" description="Alpha-D-phosphohexomutase C-terminal" evidence="7">
    <location>
        <begin position="372"/>
        <end position="441"/>
    </location>
</feature>
<evidence type="ECO:0000256" key="2">
    <source>
        <dbReference type="ARBA" id="ARBA00010231"/>
    </source>
</evidence>
<dbReference type="GO" id="GO:0008966">
    <property type="term" value="F:phosphoglucosamine mutase activity"/>
    <property type="evidence" value="ECO:0007669"/>
    <property type="project" value="InterPro"/>
</dbReference>
<evidence type="ECO:0000256" key="3">
    <source>
        <dbReference type="ARBA" id="ARBA00022553"/>
    </source>
</evidence>
<evidence type="ECO:0000313" key="11">
    <source>
        <dbReference type="EMBL" id="SVB48347.1"/>
    </source>
</evidence>
<feature type="domain" description="Alpha-D-phosphohexomutase alpha/beta/alpha" evidence="8">
    <location>
        <begin position="3"/>
        <end position="133"/>
    </location>
</feature>
<dbReference type="PANTHER" id="PTHR42946:SF1">
    <property type="entry name" value="PHOSPHOGLUCOMUTASE (ALPHA-D-GLUCOSE-1,6-BISPHOSPHATE-DEPENDENT)"/>
    <property type="match status" value="1"/>
</dbReference>
<dbReference type="FunFam" id="3.40.120.10:FF:000001">
    <property type="entry name" value="Phosphoglucosamine mutase"/>
    <property type="match status" value="1"/>
</dbReference>
<protein>
    <recommendedName>
        <fullName evidence="12">Phosphoglucosamine mutase</fullName>
    </recommendedName>
</protein>
<dbReference type="Pfam" id="PF00408">
    <property type="entry name" value="PGM_PMM_IV"/>
    <property type="match status" value="1"/>
</dbReference>
<dbReference type="InterPro" id="IPR016055">
    <property type="entry name" value="A-D-PHexomutase_a/b/a-I/II/III"/>
</dbReference>
<dbReference type="InterPro" id="IPR005846">
    <property type="entry name" value="A-D-PHexomutase_a/b/a-III"/>
</dbReference>
<sequence>MKRLFGTDGVRGRVGEAPITPDTVLKLGWAAGRVLGGQGGGKIVIGKDTRVSGYLLESALEAGLCAAGMNISLIGPMPTPGIAYLTRTARARAGIVISASHNPYYDNGIKFFLPDGSKLPDDVESQIEALMQEPIRTVPADRLGKAERFPDAPGRYIEYCKSTVPASLSLAGLTVVVDCANGAAYHVAPSVFEELGAEVIAVGTDPDGFNINENCGSTEPEYLQRLVAENGADVGIALDGDGDRVMMVDEKTQLIDGDQILYVMSGRRVDNGSMPGGVVGTVMTNFGLELACQARGIPFARAAVGDRHVHEMLRQRGWVLGGETSGHILCLEKSTTGDGIIAALDVLESMITKDQPLSALTSAMEVFPQTNINVSLKNGRQSPEESIKQAAVQEALREVEQTLGTEGRVVLRPSGTEPVIRVMVEGRDQSVVSSLGRRLAEAVTAVEVGT</sequence>
<name>A0A382EEQ1_9ZZZZ</name>
<dbReference type="InterPro" id="IPR005841">
    <property type="entry name" value="Alpha-D-phosphohexomutase_SF"/>
</dbReference>
<dbReference type="InterPro" id="IPR005844">
    <property type="entry name" value="A-D-PHexomutase_a/b/a-I"/>
</dbReference>
<evidence type="ECO:0000256" key="6">
    <source>
        <dbReference type="ARBA" id="ARBA00023235"/>
    </source>
</evidence>
<evidence type="ECO:0000259" key="10">
    <source>
        <dbReference type="Pfam" id="PF02880"/>
    </source>
</evidence>
<dbReference type="Pfam" id="PF02878">
    <property type="entry name" value="PGM_PMM_I"/>
    <property type="match status" value="1"/>
</dbReference>
<gene>
    <name evidence="11" type="ORF">METZ01_LOCUS201201</name>
</gene>
<evidence type="ECO:0000259" key="9">
    <source>
        <dbReference type="Pfam" id="PF02879"/>
    </source>
</evidence>
<dbReference type="AlphaFoldDB" id="A0A382EEQ1"/>
<evidence type="ECO:0000256" key="1">
    <source>
        <dbReference type="ARBA" id="ARBA00001946"/>
    </source>
</evidence>
<evidence type="ECO:0000256" key="5">
    <source>
        <dbReference type="ARBA" id="ARBA00022842"/>
    </source>
</evidence>
<dbReference type="GO" id="GO:0006048">
    <property type="term" value="P:UDP-N-acetylglucosamine biosynthetic process"/>
    <property type="evidence" value="ECO:0007669"/>
    <property type="project" value="TreeGrafter"/>
</dbReference>
<dbReference type="Gene3D" id="3.30.310.50">
    <property type="entry name" value="Alpha-D-phosphohexomutase, C-terminal domain"/>
    <property type="match status" value="1"/>
</dbReference>
<dbReference type="InterPro" id="IPR036900">
    <property type="entry name" value="A-D-PHexomutase_C_sf"/>
</dbReference>
<dbReference type="FunFam" id="3.30.310.50:FF:000001">
    <property type="entry name" value="Phosphoglucosamine mutase"/>
    <property type="match status" value="1"/>
</dbReference>
<accession>A0A382EEQ1</accession>
<comment type="cofactor">
    <cofactor evidence="1">
        <name>Mg(2+)</name>
        <dbReference type="ChEBI" id="CHEBI:18420"/>
    </cofactor>
</comment>
<organism evidence="11">
    <name type="scientific">marine metagenome</name>
    <dbReference type="NCBI Taxonomy" id="408172"/>
    <lineage>
        <taxon>unclassified sequences</taxon>
        <taxon>metagenomes</taxon>
        <taxon>ecological metagenomes</taxon>
    </lineage>
</organism>
<dbReference type="GO" id="GO:0005975">
    <property type="term" value="P:carbohydrate metabolic process"/>
    <property type="evidence" value="ECO:0007669"/>
    <property type="project" value="InterPro"/>
</dbReference>
<dbReference type="SUPFAM" id="SSF55957">
    <property type="entry name" value="Phosphoglucomutase, C-terminal domain"/>
    <property type="match status" value="1"/>
</dbReference>
<keyword evidence="4" id="KW-0479">Metal-binding</keyword>
<dbReference type="FunFam" id="3.40.120.10:FF:000003">
    <property type="entry name" value="Phosphoglucosamine mutase"/>
    <property type="match status" value="1"/>
</dbReference>
<dbReference type="Gene3D" id="3.40.120.10">
    <property type="entry name" value="Alpha-D-Glucose-1,6-Bisphosphate, subunit A, domain 3"/>
    <property type="match status" value="3"/>
</dbReference>
<keyword evidence="6" id="KW-0413">Isomerase</keyword>
<dbReference type="SUPFAM" id="SSF53738">
    <property type="entry name" value="Phosphoglucomutase, first 3 domains"/>
    <property type="match status" value="3"/>
</dbReference>
<dbReference type="InterPro" id="IPR006352">
    <property type="entry name" value="GlmM_bact"/>
</dbReference>
<dbReference type="Pfam" id="PF02880">
    <property type="entry name" value="PGM_PMM_III"/>
    <property type="match status" value="1"/>
</dbReference>
<dbReference type="NCBIfam" id="TIGR01455">
    <property type="entry name" value="glmM"/>
    <property type="match status" value="1"/>
</dbReference>
<keyword evidence="5" id="KW-0460">Magnesium</keyword>
<feature type="domain" description="Alpha-D-phosphohexomutase alpha/beta/alpha" evidence="10">
    <location>
        <begin position="256"/>
        <end position="364"/>
    </location>
</feature>
<reference evidence="11" key="1">
    <citation type="submission" date="2018-05" db="EMBL/GenBank/DDBJ databases">
        <authorList>
            <person name="Lanie J.A."/>
            <person name="Ng W.-L."/>
            <person name="Kazmierczak K.M."/>
            <person name="Andrzejewski T.M."/>
            <person name="Davidsen T.M."/>
            <person name="Wayne K.J."/>
            <person name="Tettelin H."/>
            <person name="Glass J.I."/>
            <person name="Rusch D."/>
            <person name="Podicherti R."/>
            <person name="Tsui H.-C.T."/>
            <person name="Winkler M.E."/>
        </authorList>
    </citation>
    <scope>NUCLEOTIDE SEQUENCE</scope>
</reference>
<dbReference type="GO" id="GO:0005829">
    <property type="term" value="C:cytosol"/>
    <property type="evidence" value="ECO:0007669"/>
    <property type="project" value="TreeGrafter"/>
</dbReference>
<dbReference type="PRINTS" id="PR00509">
    <property type="entry name" value="PGMPMM"/>
</dbReference>
<evidence type="ECO:0000256" key="4">
    <source>
        <dbReference type="ARBA" id="ARBA00022723"/>
    </source>
</evidence>
<dbReference type="EMBL" id="UINC01043801">
    <property type="protein sequence ID" value="SVB48347.1"/>
    <property type="molecule type" value="Genomic_DNA"/>
</dbReference>
<dbReference type="CDD" id="cd05802">
    <property type="entry name" value="GlmM"/>
    <property type="match status" value="1"/>
</dbReference>
<dbReference type="InterPro" id="IPR050060">
    <property type="entry name" value="Phosphoglucosamine_mutase"/>
</dbReference>
<keyword evidence="3" id="KW-0597">Phosphoprotein</keyword>
<dbReference type="HAMAP" id="MF_01554_B">
    <property type="entry name" value="GlmM_B"/>
    <property type="match status" value="1"/>
</dbReference>
<evidence type="ECO:0008006" key="12">
    <source>
        <dbReference type="Google" id="ProtNLM"/>
    </source>
</evidence>
<dbReference type="GO" id="GO:0004615">
    <property type="term" value="F:phosphomannomutase activity"/>
    <property type="evidence" value="ECO:0007669"/>
    <property type="project" value="TreeGrafter"/>
</dbReference>
<dbReference type="InterPro" id="IPR005845">
    <property type="entry name" value="A-D-PHexomutase_a/b/a-II"/>
</dbReference>
<proteinExistence type="inferred from homology"/>
<dbReference type="GO" id="GO:0009252">
    <property type="term" value="P:peptidoglycan biosynthetic process"/>
    <property type="evidence" value="ECO:0007669"/>
    <property type="project" value="TreeGrafter"/>
</dbReference>
<dbReference type="NCBIfam" id="NF008139">
    <property type="entry name" value="PRK10887.1"/>
    <property type="match status" value="1"/>
</dbReference>
<dbReference type="InterPro" id="IPR005843">
    <property type="entry name" value="A-D-PHexomutase_C"/>
</dbReference>
<dbReference type="InterPro" id="IPR016066">
    <property type="entry name" value="A-D-PHexomutase_CS"/>
</dbReference>
<dbReference type="PANTHER" id="PTHR42946">
    <property type="entry name" value="PHOSPHOHEXOSE MUTASE"/>
    <property type="match status" value="1"/>
</dbReference>
<comment type="similarity">
    <text evidence="2">Belongs to the phosphohexose mutase family.</text>
</comment>
<dbReference type="Pfam" id="PF02879">
    <property type="entry name" value="PGM_PMM_II"/>
    <property type="match status" value="1"/>
</dbReference>